<keyword evidence="25" id="KW-1185">Reference proteome</keyword>
<dbReference type="NCBIfam" id="TIGR02778">
    <property type="entry name" value="ligD_pol"/>
    <property type="match status" value="1"/>
</dbReference>
<dbReference type="NCBIfam" id="TIGR02779">
    <property type="entry name" value="NHEJ_ligase_lig"/>
    <property type="match status" value="1"/>
</dbReference>
<dbReference type="Pfam" id="PF01068">
    <property type="entry name" value="DNA_ligase_A_M"/>
    <property type="match status" value="1"/>
</dbReference>
<evidence type="ECO:0000313" key="25">
    <source>
        <dbReference type="Proteomes" id="UP000198959"/>
    </source>
</evidence>
<evidence type="ECO:0000256" key="9">
    <source>
        <dbReference type="ARBA" id="ARBA00022763"/>
    </source>
</evidence>
<keyword evidence="12" id="KW-0067">ATP-binding</keyword>
<evidence type="ECO:0000256" key="7">
    <source>
        <dbReference type="ARBA" id="ARBA00022723"/>
    </source>
</evidence>
<dbReference type="RefSeq" id="WP_245730732.1">
    <property type="nucleotide sequence ID" value="NZ_FMHW01000002.1"/>
</dbReference>
<keyword evidence="10" id="KW-0378">Hydrolase</keyword>
<dbReference type="GO" id="GO:0006310">
    <property type="term" value="P:DNA recombination"/>
    <property type="evidence" value="ECO:0007669"/>
    <property type="project" value="UniProtKB-KW"/>
</dbReference>
<dbReference type="InterPro" id="IPR033649">
    <property type="entry name" value="MtLigD_Pol-like"/>
</dbReference>
<dbReference type="GO" id="GO:0003677">
    <property type="term" value="F:DNA binding"/>
    <property type="evidence" value="ECO:0007669"/>
    <property type="project" value="UniProtKB-KW"/>
</dbReference>
<dbReference type="EC" id="6.5.1.1" evidence="2"/>
<evidence type="ECO:0000256" key="16">
    <source>
        <dbReference type="ARBA" id="ARBA00023204"/>
    </source>
</evidence>
<dbReference type="GO" id="GO:0003910">
    <property type="term" value="F:DNA ligase (ATP) activity"/>
    <property type="evidence" value="ECO:0007669"/>
    <property type="project" value="UniProtKB-EC"/>
</dbReference>
<gene>
    <name evidence="24" type="ORF">GA0074692_4656</name>
</gene>
<dbReference type="PROSITE" id="PS50160">
    <property type="entry name" value="DNA_LIGASE_A3"/>
    <property type="match status" value="1"/>
</dbReference>
<sequence>MLATSGPLPTGPDWTYEFKWDGVRALADITTAGQRLYARSGVEITAAYPELAGLREQVDDALLDGEVVLLGAAGQPSFTALAERMHVRDRNRAARLAAVAPVTYMIFDLLRLRGADLTGWPYARRRAELESLALGAARWAVPPSFPDGPATYEAAGEHGLEGVLAKRLDGPYRAGVRSPDWVKVKLEVTGDFVVGGWRPGARKIGGLLVGVPRPDGPLTYRGRVGGGIGAALERALLAELEPLRTAGSPFDGGVPREDARGAIWVEPRVVVEIKYGQRTPDGRLRFPRVLRLRPDKPPRRSTMPGERLRVEVAGRSLELSNLDKVLYPDAGFTKGEVIDYYTRVAPVLLPHLRDRALTRIRYPNGVADKSFFEKNKPAATPDWVRVATLPAPGSTKGRETIDYVVADDLPTLVWLANLAALELHTPQWRIGAHPDMLVVDLDPGPPAGLRECCQVAVLLRDRLADDGLDSYPKTSGKKGMQLCCPVAGTQSADLVSDYAHRVARELESAHPKLVVSRMAKNLRPGKVFIDWSQNNAAKTTVAPYSLRAEPVPSVSTPLTWDEVEAAASAGRRDGLRPFIAAEVLARVDEYGDLLAPLLDGGPELPTR</sequence>
<evidence type="ECO:0000256" key="19">
    <source>
        <dbReference type="ARBA" id="ARBA00029943"/>
    </source>
</evidence>
<evidence type="ECO:0000256" key="2">
    <source>
        <dbReference type="ARBA" id="ARBA00012727"/>
    </source>
</evidence>
<proteinExistence type="inferred from homology"/>
<keyword evidence="6" id="KW-0540">Nuclease</keyword>
<evidence type="ECO:0000256" key="17">
    <source>
        <dbReference type="ARBA" id="ARBA00023211"/>
    </source>
</evidence>
<dbReference type="NCBIfam" id="TIGR02776">
    <property type="entry name" value="NHEJ_ligase_prk"/>
    <property type="match status" value="1"/>
</dbReference>
<dbReference type="SUPFAM" id="SSF56091">
    <property type="entry name" value="DNA ligase/mRNA capping enzyme, catalytic domain"/>
    <property type="match status" value="1"/>
</dbReference>
<dbReference type="Gene3D" id="2.40.50.140">
    <property type="entry name" value="Nucleic acid-binding proteins"/>
    <property type="match status" value="1"/>
</dbReference>
<evidence type="ECO:0000256" key="4">
    <source>
        <dbReference type="ARBA" id="ARBA00022679"/>
    </source>
</evidence>
<dbReference type="GO" id="GO:0005524">
    <property type="term" value="F:ATP binding"/>
    <property type="evidence" value="ECO:0007669"/>
    <property type="project" value="UniProtKB-KW"/>
</dbReference>
<keyword evidence="11" id="KW-0269">Exonuclease</keyword>
<evidence type="ECO:0000256" key="5">
    <source>
        <dbReference type="ARBA" id="ARBA00022695"/>
    </source>
</evidence>
<protein>
    <recommendedName>
        <fullName evidence="2">DNA ligase (ATP)</fullName>
        <ecNumber evidence="2">6.5.1.1</ecNumber>
    </recommendedName>
    <alternativeName>
        <fullName evidence="19">NHEJ DNA polymerase</fullName>
    </alternativeName>
</protein>
<keyword evidence="13" id="KW-0239">DNA-directed DNA polymerase</keyword>
<evidence type="ECO:0000256" key="20">
    <source>
        <dbReference type="ARBA" id="ARBA00034003"/>
    </source>
</evidence>
<evidence type="ECO:0000256" key="6">
    <source>
        <dbReference type="ARBA" id="ARBA00022722"/>
    </source>
</evidence>
<keyword evidence="18" id="KW-0511">Multifunctional enzyme</keyword>
<dbReference type="Gene3D" id="3.30.1490.70">
    <property type="match status" value="1"/>
</dbReference>
<dbReference type="GO" id="GO:0003887">
    <property type="term" value="F:DNA-directed DNA polymerase activity"/>
    <property type="evidence" value="ECO:0007669"/>
    <property type="project" value="UniProtKB-KW"/>
</dbReference>
<dbReference type="CDD" id="cd07971">
    <property type="entry name" value="OBF_DNA_ligase_LigD"/>
    <property type="match status" value="1"/>
</dbReference>
<keyword evidence="15" id="KW-0233">DNA recombination</keyword>
<comment type="catalytic activity">
    <reaction evidence="20">
        <text>ATP + (deoxyribonucleotide)n-3'-hydroxyl + 5'-phospho-(deoxyribonucleotide)m = (deoxyribonucleotide)n+m + AMP + diphosphate.</text>
        <dbReference type="EC" id="6.5.1.1"/>
    </reaction>
</comment>
<dbReference type="InterPro" id="IPR012310">
    <property type="entry name" value="DNA_ligase_ATP-dep_cent"/>
</dbReference>
<dbReference type="Pfam" id="PF21686">
    <property type="entry name" value="LigD_Prim-Pol"/>
    <property type="match status" value="1"/>
</dbReference>
<dbReference type="PANTHER" id="PTHR42705">
    <property type="entry name" value="BIFUNCTIONAL NON-HOMOLOGOUS END JOINING PROTEIN LIGD"/>
    <property type="match status" value="1"/>
</dbReference>
<keyword evidence="5" id="KW-0548">Nucleotidyltransferase</keyword>
<keyword evidence="7" id="KW-0479">Metal-binding</keyword>
<dbReference type="STRING" id="145854.GA0074692_4656"/>
<accession>A0A1C6T6L5</accession>
<keyword evidence="17" id="KW-0464">Manganese</keyword>
<evidence type="ECO:0000256" key="1">
    <source>
        <dbReference type="ARBA" id="ARBA00001936"/>
    </source>
</evidence>
<keyword evidence="9" id="KW-0227">DNA damage</keyword>
<dbReference type="GO" id="GO:0046872">
    <property type="term" value="F:metal ion binding"/>
    <property type="evidence" value="ECO:0007669"/>
    <property type="project" value="UniProtKB-KW"/>
</dbReference>
<dbReference type="Gene3D" id="3.30.470.30">
    <property type="entry name" value="DNA ligase/mRNA capping enzyme"/>
    <property type="match status" value="1"/>
</dbReference>
<dbReference type="CDD" id="cd07906">
    <property type="entry name" value="Adenylation_DNA_ligase_LigD_LigC"/>
    <property type="match status" value="1"/>
</dbReference>
<dbReference type="InterPro" id="IPR014146">
    <property type="entry name" value="LigD_ligase_dom"/>
</dbReference>
<keyword evidence="14" id="KW-0238">DNA-binding</keyword>
<evidence type="ECO:0000256" key="13">
    <source>
        <dbReference type="ARBA" id="ARBA00022932"/>
    </source>
</evidence>
<evidence type="ECO:0000256" key="18">
    <source>
        <dbReference type="ARBA" id="ARBA00023268"/>
    </source>
</evidence>
<evidence type="ECO:0000256" key="14">
    <source>
        <dbReference type="ARBA" id="ARBA00023125"/>
    </source>
</evidence>
<evidence type="ECO:0000256" key="15">
    <source>
        <dbReference type="ARBA" id="ARBA00023172"/>
    </source>
</evidence>
<keyword evidence="3 24" id="KW-0436">Ligase</keyword>
<dbReference type="InterPro" id="IPR012309">
    <property type="entry name" value="DNA_ligase_ATP-dep_C"/>
</dbReference>
<dbReference type="InterPro" id="IPR014145">
    <property type="entry name" value="LigD_pol_dom"/>
</dbReference>
<dbReference type="Pfam" id="PF04679">
    <property type="entry name" value="DNA_ligase_A_C"/>
    <property type="match status" value="1"/>
</dbReference>
<dbReference type="InterPro" id="IPR012340">
    <property type="entry name" value="NA-bd_OB-fold"/>
</dbReference>
<name>A0A1C6T6L5_9ACTN</name>
<comment type="similarity">
    <text evidence="21">In the C-terminal section; belongs to the ATP-dependent DNA ligase family.</text>
</comment>
<keyword evidence="8" id="KW-0547">Nucleotide-binding</keyword>
<dbReference type="InterPro" id="IPR052171">
    <property type="entry name" value="NHEJ_LigD"/>
</dbReference>
<keyword evidence="4" id="KW-0808">Transferase</keyword>
<evidence type="ECO:0000256" key="21">
    <source>
        <dbReference type="ARBA" id="ARBA00049981"/>
    </source>
</evidence>
<evidence type="ECO:0000256" key="3">
    <source>
        <dbReference type="ARBA" id="ARBA00022598"/>
    </source>
</evidence>
<keyword evidence="16" id="KW-0234">DNA repair</keyword>
<reference evidence="25" key="1">
    <citation type="submission" date="2016-06" db="EMBL/GenBank/DDBJ databases">
        <authorList>
            <person name="Varghese N."/>
            <person name="Submissions Spin"/>
        </authorList>
    </citation>
    <scope>NUCLEOTIDE SEQUENCE [LARGE SCALE GENOMIC DNA]</scope>
    <source>
        <strain evidence="25">DSM 43817</strain>
    </source>
</reference>
<dbReference type="GO" id="GO:0006281">
    <property type="term" value="P:DNA repair"/>
    <property type="evidence" value="ECO:0007669"/>
    <property type="project" value="UniProtKB-KW"/>
</dbReference>
<dbReference type="CDD" id="cd04863">
    <property type="entry name" value="MtLigD_Pol_like"/>
    <property type="match status" value="1"/>
</dbReference>
<evidence type="ECO:0000256" key="11">
    <source>
        <dbReference type="ARBA" id="ARBA00022839"/>
    </source>
</evidence>
<comment type="similarity">
    <text evidence="22">In the N-terminal section; belongs to the LigD polymerase family.</text>
</comment>
<evidence type="ECO:0000259" key="23">
    <source>
        <dbReference type="PROSITE" id="PS50160"/>
    </source>
</evidence>
<dbReference type="SUPFAM" id="SSF50249">
    <property type="entry name" value="Nucleic acid-binding proteins"/>
    <property type="match status" value="1"/>
</dbReference>
<dbReference type="InterPro" id="IPR014143">
    <property type="entry name" value="NHEJ_ligase_prk"/>
</dbReference>
<dbReference type="PANTHER" id="PTHR42705:SF2">
    <property type="entry name" value="BIFUNCTIONAL NON-HOMOLOGOUS END JOINING PROTEIN LIGD"/>
    <property type="match status" value="1"/>
</dbReference>
<evidence type="ECO:0000256" key="8">
    <source>
        <dbReference type="ARBA" id="ARBA00022741"/>
    </source>
</evidence>
<dbReference type="Proteomes" id="UP000198959">
    <property type="component" value="Unassembled WGS sequence"/>
</dbReference>
<evidence type="ECO:0000256" key="10">
    <source>
        <dbReference type="ARBA" id="ARBA00022801"/>
    </source>
</evidence>
<evidence type="ECO:0000256" key="12">
    <source>
        <dbReference type="ARBA" id="ARBA00022840"/>
    </source>
</evidence>
<dbReference type="EMBL" id="FMHW01000002">
    <property type="protein sequence ID" value="SCL37408.1"/>
    <property type="molecule type" value="Genomic_DNA"/>
</dbReference>
<dbReference type="GO" id="GO:0004527">
    <property type="term" value="F:exonuclease activity"/>
    <property type="evidence" value="ECO:0007669"/>
    <property type="project" value="UniProtKB-KW"/>
</dbReference>
<dbReference type="AlphaFoldDB" id="A0A1C6T6L5"/>
<dbReference type="Gene3D" id="3.90.920.10">
    <property type="entry name" value="DNA primase, PRIM domain"/>
    <property type="match status" value="1"/>
</dbReference>
<evidence type="ECO:0000256" key="22">
    <source>
        <dbReference type="ARBA" id="ARBA00049990"/>
    </source>
</evidence>
<evidence type="ECO:0000313" key="24">
    <source>
        <dbReference type="EMBL" id="SCL37408.1"/>
    </source>
</evidence>
<comment type="cofactor">
    <cofactor evidence="1">
        <name>Mn(2+)</name>
        <dbReference type="ChEBI" id="CHEBI:29035"/>
    </cofactor>
</comment>
<feature type="domain" description="ATP-dependent DNA ligase family profile" evidence="23">
    <location>
        <begin position="100"/>
        <end position="232"/>
    </location>
</feature>
<organism evidence="24 25">
    <name type="scientific">Micromonospora pallida</name>
    <dbReference type="NCBI Taxonomy" id="145854"/>
    <lineage>
        <taxon>Bacteria</taxon>
        <taxon>Bacillati</taxon>
        <taxon>Actinomycetota</taxon>
        <taxon>Actinomycetes</taxon>
        <taxon>Micromonosporales</taxon>
        <taxon>Micromonosporaceae</taxon>
        <taxon>Micromonospora</taxon>
    </lineage>
</organism>